<dbReference type="Pfam" id="PF13583">
    <property type="entry name" value="Reprolysin_4"/>
    <property type="match status" value="1"/>
</dbReference>
<organism evidence="5 6">
    <name type="scientific">Flavobacterium limnosediminis JC2902</name>
    <dbReference type="NCBI Taxonomy" id="1341181"/>
    <lineage>
        <taxon>Bacteria</taxon>
        <taxon>Pseudomonadati</taxon>
        <taxon>Bacteroidota</taxon>
        <taxon>Flavobacteriia</taxon>
        <taxon>Flavobacteriales</taxon>
        <taxon>Flavobacteriaceae</taxon>
        <taxon>Flavobacterium</taxon>
    </lineage>
</organism>
<evidence type="ECO:0000256" key="1">
    <source>
        <dbReference type="ARBA" id="ARBA00022670"/>
    </source>
</evidence>
<dbReference type="InterPro" id="IPR008979">
    <property type="entry name" value="Galactose-bd-like_sf"/>
</dbReference>
<dbReference type="InterPro" id="IPR013783">
    <property type="entry name" value="Ig-like_fold"/>
</dbReference>
<reference evidence="5 6" key="1">
    <citation type="submission" date="2013-08" db="EMBL/GenBank/DDBJ databases">
        <title>Flavobacterium limnosediminis JC2902 genome sequencing.</title>
        <authorList>
            <person name="Lee K."/>
            <person name="Yi H."/>
            <person name="Park S."/>
            <person name="Chun J."/>
        </authorList>
    </citation>
    <scope>NUCLEOTIDE SEQUENCE [LARGE SCALE GENOMIC DNA]</scope>
    <source>
        <strain evidence="5 6">JC2902</strain>
    </source>
</reference>
<dbReference type="GO" id="GO:0006508">
    <property type="term" value="P:proteolysis"/>
    <property type="evidence" value="ECO:0007669"/>
    <property type="project" value="UniProtKB-KW"/>
</dbReference>
<dbReference type="Pfam" id="PF01483">
    <property type="entry name" value="P_proprotein"/>
    <property type="match status" value="1"/>
</dbReference>
<dbReference type="Gene3D" id="2.60.120.260">
    <property type="entry name" value="Galactose-binding domain-like"/>
    <property type="match status" value="1"/>
</dbReference>
<dbReference type="EMBL" id="AVGG01000003">
    <property type="protein sequence ID" value="ESU29047.1"/>
    <property type="molecule type" value="Genomic_DNA"/>
</dbReference>
<keyword evidence="1 5" id="KW-0645">Protease</keyword>
<dbReference type="eggNOG" id="COG4935">
    <property type="taxonomic scope" value="Bacteria"/>
</dbReference>
<evidence type="ECO:0000256" key="3">
    <source>
        <dbReference type="ARBA" id="ARBA00022801"/>
    </source>
</evidence>
<keyword evidence="2" id="KW-0732">Signal</keyword>
<dbReference type="InterPro" id="IPR002884">
    <property type="entry name" value="P_dom"/>
</dbReference>
<dbReference type="STRING" id="1341181.FLJC2902T_10830"/>
<gene>
    <name evidence="5" type="ORF">FLJC2902T_10830</name>
</gene>
<keyword evidence="6" id="KW-1185">Reference proteome</keyword>
<dbReference type="PROSITE" id="PS51829">
    <property type="entry name" value="P_HOMO_B"/>
    <property type="match status" value="1"/>
</dbReference>
<accession>V6SS85</accession>
<dbReference type="GO" id="GO:0008237">
    <property type="term" value="F:metallopeptidase activity"/>
    <property type="evidence" value="ECO:0007669"/>
    <property type="project" value="UniProtKB-KW"/>
</dbReference>
<name>V6SS85_9FLAO</name>
<dbReference type="Proteomes" id="UP000018004">
    <property type="component" value="Unassembled WGS sequence"/>
</dbReference>
<keyword evidence="3" id="KW-0378">Hydrolase</keyword>
<dbReference type="NCBIfam" id="TIGR04183">
    <property type="entry name" value="Por_Secre_tail"/>
    <property type="match status" value="1"/>
</dbReference>
<proteinExistence type="predicted"/>
<protein>
    <submittedName>
        <fullName evidence="5">Putative M12B family metalloprotease</fullName>
    </submittedName>
</protein>
<dbReference type="Pfam" id="PF18962">
    <property type="entry name" value="Por_Secre_tail"/>
    <property type="match status" value="1"/>
</dbReference>
<dbReference type="SUPFAM" id="SSF49785">
    <property type="entry name" value="Galactose-binding domain-like"/>
    <property type="match status" value="1"/>
</dbReference>
<dbReference type="Gene3D" id="3.40.390.10">
    <property type="entry name" value="Collagenase (Catalytic Domain)"/>
    <property type="match status" value="1"/>
</dbReference>
<dbReference type="GO" id="GO:0004252">
    <property type="term" value="F:serine-type endopeptidase activity"/>
    <property type="evidence" value="ECO:0007669"/>
    <property type="project" value="InterPro"/>
</dbReference>
<feature type="domain" description="P/Homo B" evidence="4">
    <location>
        <begin position="644"/>
        <end position="796"/>
    </location>
</feature>
<evidence type="ECO:0000259" key="4">
    <source>
        <dbReference type="PROSITE" id="PS51829"/>
    </source>
</evidence>
<evidence type="ECO:0000313" key="5">
    <source>
        <dbReference type="EMBL" id="ESU29047.1"/>
    </source>
</evidence>
<dbReference type="PATRIC" id="fig|1341181.4.peg.1073"/>
<evidence type="ECO:0000256" key="2">
    <source>
        <dbReference type="ARBA" id="ARBA00022729"/>
    </source>
</evidence>
<sequence length="884" mass="94236">MFTEGHAQTDRFWKPAENGNVTVSKTASRESFPKNYTLYSLDLNTLKQTLLSAPNRTEKGKSGVIISLPNTNGKTERFEMFEASNFDPELQAQFPEIRAYAGVGIDDKYAQVRLSIDPKGIQTMVFRADKKNEFMEPYSADGKVYAVFSSSREKGKLPFTCSTPDQILINDLSGKAATSRSSTGNLLTFRLALSCTAEYANYFGASSAAQVALVNAAFNATMTRVNGVFEKDFAIRMNIIAANNNVIFYNPATDPYSPSASMNNWNAELQSTLTTIIGEANYDVGHLFGADGGGGSAGCIGCVCTDGIKGRGITSPADAVPAGDTFDIDYVAHELGHQFGANHTFSHGSEPYNVNVEPGSGSTIMGYAGITSYNVQMNSDDYFHAASIAQVQANMVGKTCPTSTAITHGTPTVNAGADYTIPISTPFMLTGSATDPNGNPLVYTWEQMDSATTQTGANSVASPTKTGGPNWRSFEPTTSPTRIFPVMSAVLNGQTTSTGPGGIVVEALSSVARTLNFRLTARDNIAGGGQTNFDNVLVTVDAAKGPLTVTSQATSGISWTQGSTQTVTWTVNNTNTSPGGANVDILLSTDGGQTFPTVLLANTLNDGTQTITVPNIAAQQCRIMVKASGNVFFNVNAAYFAIGYTITTTCNTYSNTTPLVIPDATAGGPGAVVNNTISVPVITGTIYDVDVNLNVNHSWPSDLVIALNHPDNTQVTLWGRACAGNDNFNITLSDGSPAFTCVANMTGTFAPSSPLSAFNNKPRNGTWTLLASDFALQDTGQINSWSINVCTQTFTLATESFGLQDFTLYPNPNNGNFNVQFSSDTQNNVKIGVHDMRGRLVFEKEYQNAGIFNQNIQLTNVQSGVYIVTVQDGDRKEVKKISIK</sequence>
<dbReference type="Gene3D" id="2.60.40.10">
    <property type="entry name" value="Immunoglobulins"/>
    <property type="match status" value="1"/>
</dbReference>
<dbReference type="InterPro" id="IPR024079">
    <property type="entry name" value="MetalloPept_cat_dom_sf"/>
</dbReference>
<dbReference type="SUPFAM" id="SSF55486">
    <property type="entry name" value="Metalloproteases ('zincins'), catalytic domain"/>
    <property type="match status" value="1"/>
</dbReference>
<comment type="caution">
    <text evidence="5">The sequence shown here is derived from an EMBL/GenBank/DDBJ whole genome shotgun (WGS) entry which is preliminary data.</text>
</comment>
<dbReference type="InterPro" id="IPR026444">
    <property type="entry name" value="Secre_tail"/>
</dbReference>
<dbReference type="AlphaFoldDB" id="V6SS85"/>
<keyword evidence="5" id="KW-0482">Metalloprotease</keyword>
<evidence type="ECO:0000313" key="6">
    <source>
        <dbReference type="Proteomes" id="UP000018004"/>
    </source>
</evidence>